<dbReference type="AlphaFoldDB" id="A0A9Q1CQK4"/>
<gene>
    <name evidence="1" type="ORF">HOLleu_01251</name>
</gene>
<proteinExistence type="predicted"/>
<dbReference type="OrthoDB" id="10052386at2759"/>
<name>A0A9Q1CQK4_HOLLE</name>
<sequence length="201" mass="23393">METDMPTPTEDTAPQHMEANEEQALRYCCGYVPFKLRKRYRKMKGNEVAATYVAILSSWADDRDMDAESLLDYIEKWLKVQNRGGLFRVKNDVFLFFRAAEYVVRTNVHIRNIDNLQDINLQKFLLNNMLCNRDILSKWRKITGSLVGECSSQLLTEVLKCFIKMRCESFIKVYLFIRKASQSEGKVSKKAEKGLRRSLAS</sequence>
<reference evidence="1" key="1">
    <citation type="submission" date="2021-10" db="EMBL/GenBank/DDBJ databases">
        <title>Tropical sea cucumber genome reveals ecological adaptation and Cuvierian tubules defense mechanism.</title>
        <authorList>
            <person name="Chen T."/>
        </authorList>
    </citation>
    <scope>NUCLEOTIDE SEQUENCE</scope>
    <source>
        <strain evidence="1">Nanhai2018</strain>
        <tissue evidence="1">Muscle</tissue>
    </source>
</reference>
<accession>A0A9Q1CQK4</accession>
<dbReference type="Proteomes" id="UP001152320">
    <property type="component" value="Chromosome 1"/>
</dbReference>
<protein>
    <submittedName>
        <fullName evidence="1">Uncharacterized protein</fullName>
    </submittedName>
</protein>
<evidence type="ECO:0000313" key="1">
    <source>
        <dbReference type="EMBL" id="KAJ8048789.1"/>
    </source>
</evidence>
<evidence type="ECO:0000313" key="2">
    <source>
        <dbReference type="Proteomes" id="UP001152320"/>
    </source>
</evidence>
<comment type="caution">
    <text evidence="1">The sequence shown here is derived from an EMBL/GenBank/DDBJ whole genome shotgun (WGS) entry which is preliminary data.</text>
</comment>
<keyword evidence="2" id="KW-1185">Reference proteome</keyword>
<dbReference type="EMBL" id="JAIZAY010000001">
    <property type="protein sequence ID" value="KAJ8048789.1"/>
    <property type="molecule type" value="Genomic_DNA"/>
</dbReference>
<organism evidence="1 2">
    <name type="scientific">Holothuria leucospilota</name>
    <name type="common">Black long sea cucumber</name>
    <name type="synonym">Mertensiothuria leucospilota</name>
    <dbReference type="NCBI Taxonomy" id="206669"/>
    <lineage>
        <taxon>Eukaryota</taxon>
        <taxon>Metazoa</taxon>
        <taxon>Echinodermata</taxon>
        <taxon>Eleutherozoa</taxon>
        <taxon>Echinozoa</taxon>
        <taxon>Holothuroidea</taxon>
        <taxon>Aspidochirotacea</taxon>
        <taxon>Aspidochirotida</taxon>
        <taxon>Holothuriidae</taxon>
        <taxon>Holothuria</taxon>
    </lineage>
</organism>